<dbReference type="GO" id="GO:0008658">
    <property type="term" value="F:penicillin binding"/>
    <property type="evidence" value="ECO:0007669"/>
    <property type="project" value="InterPro"/>
</dbReference>
<keyword evidence="11" id="KW-0133">Cell shape</keyword>
<comment type="caution">
    <text evidence="21">The sequence shown here is derived from an EMBL/GenBank/DDBJ whole genome shotgun (WGS) entry which is preliminary data.</text>
</comment>
<feature type="transmembrane region" description="Helical" evidence="18">
    <location>
        <begin position="7"/>
        <end position="25"/>
    </location>
</feature>
<evidence type="ECO:0000256" key="2">
    <source>
        <dbReference type="ARBA" id="ARBA00004752"/>
    </source>
</evidence>
<dbReference type="GO" id="GO:0008360">
    <property type="term" value="P:regulation of cell shape"/>
    <property type="evidence" value="ECO:0007669"/>
    <property type="project" value="UniProtKB-KW"/>
</dbReference>
<evidence type="ECO:0000256" key="15">
    <source>
        <dbReference type="ARBA" id="ARBA00023316"/>
    </source>
</evidence>
<comment type="pathway">
    <text evidence="2">Cell wall biogenesis; peptidoglycan biosynthesis.</text>
</comment>
<keyword evidence="5" id="KW-1003">Cell membrane</keyword>
<evidence type="ECO:0000259" key="20">
    <source>
        <dbReference type="Pfam" id="PF00912"/>
    </source>
</evidence>
<comment type="subcellular location">
    <subcellularLocation>
        <location evidence="1">Cell membrane</location>
    </subcellularLocation>
</comment>
<dbReference type="GO" id="GO:0071555">
    <property type="term" value="P:cell wall organization"/>
    <property type="evidence" value="ECO:0007669"/>
    <property type="project" value="UniProtKB-KW"/>
</dbReference>
<dbReference type="GO" id="GO:0006508">
    <property type="term" value="P:proteolysis"/>
    <property type="evidence" value="ECO:0007669"/>
    <property type="project" value="UniProtKB-KW"/>
</dbReference>
<dbReference type="FunFam" id="1.10.3810.10:FF:000001">
    <property type="entry name" value="Penicillin-binding protein 1A"/>
    <property type="match status" value="1"/>
</dbReference>
<dbReference type="UniPathway" id="UPA00219"/>
<keyword evidence="18" id="KW-1133">Transmembrane helix</keyword>
<evidence type="ECO:0000313" key="22">
    <source>
        <dbReference type="Proteomes" id="UP000192599"/>
    </source>
</evidence>
<proteinExistence type="inferred from homology"/>
<dbReference type="SUPFAM" id="SSF56601">
    <property type="entry name" value="beta-lactamase/transpeptidase-like"/>
    <property type="match status" value="1"/>
</dbReference>
<evidence type="ECO:0000256" key="6">
    <source>
        <dbReference type="ARBA" id="ARBA00022645"/>
    </source>
</evidence>
<dbReference type="Proteomes" id="UP000192599">
    <property type="component" value="Unassembled WGS sequence"/>
</dbReference>
<dbReference type="InterPro" id="IPR012338">
    <property type="entry name" value="Beta-lactam/transpept-like"/>
</dbReference>
<evidence type="ECO:0000256" key="16">
    <source>
        <dbReference type="ARBA" id="ARBA00034000"/>
    </source>
</evidence>
<evidence type="ECO:0000256" key="3">
    <source>
        <dbReference type="ARBA" id="ARBA00007090"/>
    </source>
</evidence>
<keyword evidence="18" id="KW-0812">Transmembrane</keyword>
<dbReference type="Pfam" id="PF00912">
    <property type="entry name" value="Transgly"/>
    <property type="match status" value="1"/>
</dbReference>
<keyword evidence="9" id="KW-0808">Transferase</keyword>
<dbReference type="RefSeq" id="WP_081560499.1">
    <property type="nucleotide sequence ID" value="NZ_JAMXDW010000002.1"/>
</dbReference>
<dbReference type="Gene3D" id="1.10.3810.10">
    <property type="entry name" value="Biosynthetic peptidoglycan transglycosylase-like"/>
    <property type="match status" value="1"/>
</dbReference>
<evidence type="ECO:0000256" key="4">
    <source>
        <dbReference type="ARBA" id="ARBA00007739"/>
    </source>
</evidence>
<keyword evidence="12" id="KW-0573">Peptidoglycan synthesis</keyword>
<keyword evidence="10" id="KW-0378">Hydrolase</keyword>
<dbReference type="InterPro" id="IPR001264">
    <property type="entry name" value="Glyco_trans_51"/>
</dbReference>
<dbReference type="Pfam" id="PF00905">
    <property type="entry name" value="Transpeptidase"/>
    <property type="match status" value="1"/>
</dbReference>
<dbReference type="GO" id="GO:0005886">
    <property type="term" value="C:plasma membrane"/>
    <property type="evidence" value="ECO:0007669"/>
    <property type="project" value="UniProtKB-SubCell"/>
</dbReference>
<evidence type="ECO:0000256" key="14">
    <source>
        <dbReference type="ARBA" id="ARBA00023268"/>
    </source>
</evidence>
<evidence type="ECO:0000256" key="7">
    <source>
        <dbReference type="ARBA" id="ARBA00022670"/>
    </source>
</evidence>
<evidence type="ECO:0000256" key="5">
    <source>
        <dbReference type="ARBA" id="ARBA00022475"/>
    </source>
</evidence>
<keyword evidence="15" id="KW-0961">Cell wall biogenesis/degradation</keyword>
<gene>
    <name evidence="21" type="ORF">AS859_04000</name>
</gene>
<dbReference type="SUPFAM" id="SSF53955">
    <property type="entry name" value="Lysozyme-like"/>
    <property type="match status" value="1"/>
</dbReference>
<dbReference type="EMBL" id="LNTC01000032">
    <property type="protein sequence ID" value="OQR41734.1"/>
    <property type="molecule type" value="Genomic_DNA"/>
</dbReference>
<sequence length="663" mass="74611">MLKFLTKAIIFLGVIVGAITFVYLYDLYQEIKDDIDSVVNYNPKQSTQFFDKNGKLLANTFKDENREYVNYDDIPARVIEGLVAIEDTQFFEHFGVNPDAISRAVIKNIQSGGYSEGASTLTQQLIKVLLLSREKKIIRKVKEALLAIRLETVLTKEEILERYLNHVYFGHGYYGVKTAAKGYFKKNLYELTLKEIAILVGLPRAPSFYDPTKNLQVSLARANQVITRMHTLGWINNEQFEESINETPTIYNQTLTQNIAPYAIDYAVSELVNDIPDILYGGYKVYLTIDLETQEIANAAIKKAYDEAMQRDKNIRDGSKNPDNDAFTKELNAAMLTLESSTGRILAMVGGVDYNQSVFNRAFQSKRQAGSAIKPFLYQTALNEGYNPASQLFDIGRTYTYTVNGQQKKWQPKNYGGNFQGIVSLRDSLVQSRNLSTLNLVTDVGVNTTTDDLKRYGFKDIVDNLSVTLGSMSVNLIEFSQAYTIFSNNGVQVKPYIVEQIVNKDGKSVTFEPQRKELNPPEQSYLITSILKDVVTKGTGRRAAVDGIELAGKTGTTNDNIDAWFCGYSPSIQTIVWFGNDNNTPMRRAETGSTIAAPAFSYFFKKYLEIHPEIPRTFTKPNNVYSGEFMGKEELYTDISPLPDIDSQIIIDQTSPDGNSMEF</sequence>
<keyword evidence="6" id="KW-0121">Carboxypeptidase</keyword>
<evidence type="ECO:0000256" key="11">
    <source>
        <dbReference type="ARBA" id="ARBA00022960"/>
    </source>
</evidence>
<dbReference type="InterPro" id="IPR050396">
    <property type="entry name" value="Glycosyltr_51/Transpeptidase"/>
</dbReference>
<protein>
    <submittedName>
        <fullName evidence="21">Penicillin-binding protein</fullName>
    </submittedName>
</protein>
<evidence type="ECO:0000256" key="10">
    <source>
        <dbReference type="ARBA" id="ARBA00022801"/>
    </source>
</evidence>
<evidence type="ECO:0000256" key="17">
    <source>
        <dbReference type="ARBA" id="ARBA00049902"/>
    </source>
</evidence>
<dbReference type="InterPro" id="IPR036950">
    <property type="entry name" value="PBP_transglycosylase"/>
</dbReference>
<dbReference type="GO" id="GO:0008955">
    <property type="term" value="F:peptidoglycan glycosyltransferase activity"/>
    <property type="evidence" value="ECO:0007669"/>
    <property type="project" value="UniProtKB-EC"/>
</dbReference>
<organism evidence="21 22">
    <name type="scientific">Aliarcobacter cryaerophilus</name>
    <dbReference type="NCBI Taxonomy" id="28198"/>
    <lineage>
        <taxon>Bacteria</taxon>
        <taxon>Pseudomonadati</taxon>
        <taxon>Campylobacterota</taxon>
        <taxon>Epsilonproteobacteria</taxon>
        <taxon>Campylobacterales</taxon>
        <taxon>Arcobacteraceae</taxon>
        <taxon>Aliarcobacter</taxon>
    </lineage>
</organism>
<evidence type="ECO:0000256" key="13">
    <source>
        <dbReference type="ARBA" id="ARBA00023136"/>
    </source>
</evidence>
<keyword evidence="8" id="KW-0328">Glycosyltransferase</keyword>
<reference evidence="21 22" key="1">
    <citation type="submission" date="2017-04" db="EMBL/GenBank/DDBJ databases">
        <title>Accumulation and expression of multiple antibiotic resistance genes in Arcobacter cryaerophilus that thrives in sewage.</title>
        <authorList>
            <person name="Millar J.A."/>
            <person name="Raghavan R."/>
        </authorList>
    </citation>
    <scope>NUCLEOTIDE SEQUENCE [LARGE SCALE GENOMIC DNA]</scope>
    <source>
        <strain evidence="21 22">AZT-1</strain>
    </source>
</reference>
<comment type="catalytic activity">
    <reaction evidence="16">
        <text>Preferential cleavage: (Ac)2-L-Lys-D-Ala-|-D-Ala. Also transpeptidation of peptidyl-alanyl moieties that are N-acyl substituents of D-alanine.</text>
        <dbReference type="EC" id="3.4.16.4"/>
    </reaction>
</comment>
<dbReference type="GO" id="GO:0009002">
    <property type="term" value="F:serine-type D-Ala-D-Ala carboxypeptidase activity"/>
    <property type="evidence" value="ECO:0007669"/>
    <property type="project" value="UniProtKB-EC"/>
</dbReference>
<evidence type="ECO:0000256" key="12">
    <source>
        <dbReference type="ARBA" id="ARBA00022984"/>
    </source>
</evidence>
<keyword evidence="7" id="KW-0645">Protease</keyword>
<evidence type="ECO:0000256" key="8">
    <source>
        <dbReference type="ARBA" id="ARBA00022676"/>
    </source>
</evidence>
<dbReference type="PANTHER" id="PTHR32282">
    <property type="entry name" value="BINDING PROTEIN TRANSPEPTIDASE, PUTATIVE-RELATED"/>
    <property type="match status" value="1"/>
</dbReference>
<comment type="similarity">
    <text evidence="4">In the N-terminal section; belongs to the glycosyltransferase 51 family.</text>
</comment>
<keyword evidence="13 18" id="KW-0472">Membrane</keyword>
<evidence type="ECO:0000256" key="1">
    <source>
        <dbReference type="ARBA" id="ARBA00004236"/>
    </source>
</evidence>
<evidence type="ECO:0000313" key="21">
    <source>
        <dbReference type="EMBL" id="OQR41734.1"/>
    </source>
</evidence>
<keyword evidence="14" id="KW-0511">Multifunctional enzyme</keyword>
<dbReference type="Gene3D" id="3.40.710.10">
    <property type="entry name" value="DD-peptidase/beta-lactamase superfamily"/>
    <property type="match status" value="1"/>
</dbReference>
<evidence type="ECO:0000256" key="18">
    <source>
        <dbReference type="SAM" id="Phobius"/>
    </source>
</evidence>
<dbReference type="InterPro" id="IPR023346">
    <property type="entry name" value="Lysozyme-like_dom_sf"/>
</dbReference>
<comment type="similarity">
    <text evidence="3">In the C-terminal section; belongs to the transpeptidase family.</text>
</comment>
<dbReference type="PANTHER" id="PTHR32282:SF11">
    <property type="entry name" value="PENICILLIN-BINDING PROTEIN 1B"/>
    <property type="match status" value="1"/>
</dbReference>
<dbReference type="InterPro" id="IPR001460">
    <property type="entry name" value="PCN-bd_Tpept"/>
</dbReference>
<accession>A0A1V9VCP8</accession>
<name>A0A1V9VCP8_9BACT</name>
<feature type="domain" description="Glycosyl transferase family 51" evidence="20">
    <location>
        <begin position="54"/>
        <end position="230"/>
    </location>
</feature>
<evidence type="ECO:0000256" key="9">
    <source>
        <dbReference type="ARBA" id="ARBA00022679"/>
    </source>
</evidence>
<comment type="catalytic activity">
    <reaction evidence="17">
        <text>[GlcNAc-(1-&gt;4)-Mur2Ac(oyl-L-Ala-gamma-D-Glu-L-Lys-D-Ala-D-Ala)](n)-di-trans,octa-cis-undecaprenyl diphosphate + beta-D-GlcNAc-(1-&gt;4)-Mur2Ac(oyl-L-Ala-gamma-D-Glu-L-Lys-D-Ala-D-Ala)-di-trans,octa-cis-undecaprenyl diphosphate = [GlcNAc-(1-&gt;4)-Mur2Ac(oyl-L-Ala-gamma-D-Glu-L-Lys-D-Ala-D-Ala)](n+1)-di-trans,octa-cis-undecaprenyl diphosphate + di-trans,octa-cis-undecaprenyl diphosphate + H(+)</text>
        <dbReference type="Rhea" id="RHEA:23708"/>
        <dbReference type="Rhea" id="RHEA-COMP:9602"/>
        <dbReference type="Rhea" id="RHEA-COMP:9603"/>
        <dbReference type="ChEBI" id="CHEBI:15378"/>
        <dbReference type="ChEBI" id="CHEBI:58405"/>
        <dbReference type="ChEBI" id="CHEBI:60033"/>
        <dbReference type="ChEBI" id="CHEBI:78435"/>
        <dbReference type="EC" id="2.4.99.28"/>
    </reaction>
</comment>
<dbReference type="AlphaFoldDB" id="A0A1V9VCP8"/>
<dbReference type="GO" id="GO:0009252">
    <property type="term" value="P:peptidoglycan biosynthetic process"/>
    <property type="evidence" value="ECO:0007669"/>
    <property type="project" value="UniProtKB-UniPathway"/>
</dbReference>
<dbReference type="GO" id="GO:0030288">
    <property type="term" value="C:outer membrane-bounded periplasmic space"/>
    <property type="evidence" value="ECO:0007669"/>
    <property type="project" value="TreeGrafter"/>
</dbReference>
<evidence type="ECO:0000259" key="19">
    <source>
        <dbReference type="Pfam" id="PF00905"/>
    </source>
</evidence>
<dbReference type="NCBIfam" id="TIGR02074">
    <property type="entry name" value="PBP_1a_fam"/>
    <property type="match status" value="1"/>
</dbReference>
<feature type="domain" description="Penicillin-binding protein transpeptidase" evidence="19">
    <location>
        <begin position="337"/>
        <end position="601"/>
    </location>
</feature>